<evidence type="ECO:0000256" key="8">
    <source>
        <dbReference type="ARBA" id="ARBA00035672"/>
    </source>
</evidence>
<dbReference type="InterPro" id="IPR042101">
    <property type="entry name" value="SRP54_N_sf"/>
</dbReference>
<dbReference type="GO" id="GO:0008312">
    <property type="term" value="F:7S RNA binding"/>
    <property type="evidence" value="ECO:0007669"/>
    <property type="project" value="InterPro"/>
</dbReference>
<dbReference type="Pfam" id="PF02881">
    <property type="entry name" value="SRP54_N"/>
    <property type="match status" value="1"/>
</dbReference>
<name>A0A1A9HV73_9CHLA</name>
<reference evidence="15" key="1">
    <citation type="submission" date="2016-03" db="EMBL/GenBank/DDBJ databases">
        <title>Culture-independent genomics supports pathogen discovery for uncultivable bacteria within the genus Chlamydia.</title>
        <authorList>
            <person name="Taylor-Brown A."/>
            <person name="Bachmann N.L."/>
            <person name="Borel N."/>
            <person name="Polkinghorne A."/>
        </authorList>
    </citation>
    <scope>NUCLEOTIDE SEQUENCE [LARGE SCALE GENOMIC DNA]</scope>
    <source>
        <strain evidence="15">2742-308</strain>
    </source>
</reference>
<proteinExistence type="inferred from homology"/>
<dbReference type="OrthoDB" id="9804720at2"/>
<dbReference type="AlphaFoldDB" id="A0A1A9HV73"/>
<evidence type="ECO:0000259" key="11">
    <source>
        <dbReference type="SMART" id="SM00382"/>
    </source>
</evidence>
<dbReference type="InterPro" id="IPR003593">
    <property type="entry name" value="AAA+_ATPase"/>
</dbReference>
<sequence length="448" mass="50704">MIGSLSQKLSSVFSSLVSSHRVTEKNISDSIREVRLALLDADVNYHVVKDFIAKVKQKILGDEVWTHVSPGQQFIRCLHEELTAFLRDGREELIIEGRPSAMLLFGLQGSGKTTTVAKLAAHIIQKQKAKKVLVVPCDLKRFAAIDQLKILVSQTQAECYHTEEENSVKVAAQAMRYAKEKEHDLVIIDTAGRLHVDDTLMEELAAIQQVVQAKERLFVMNLATGQDAVATAQVFDKYLDLTGIVFSMVDGDARAGAVLSIKSVLGKPIKFEGCGERIQDFRAFNPESMSDRILGMGDTINFVDEMRQCISEKENEELNKKLVEATFTYEDYYKQMQAFRRMGPLRKLLGMMPGFHNTKPSEKELVDSEEHMKKTEAIILSMTLAERREEVILDMSRMKRIAFGCGLTLGEVNQFRKRMTQSKKFFKGMTKKRMEQMSKKMSGGNSWR</sequence>
<dbReference type="GO" id="GO:0006614">
    <property type="term" value="P:SRP-dependent cotranslational protein targeting to membrane"/>
    <property type="evidence" value="ECO:0007669"/>
    <property type="project" value="InterPro"/>
</dbReference>
<evidence type="ECO:0000256" key="7">
    <source>
        <dbReference type="ARBA" id="ARBA00023274"/>
    </source>
</evidence>
<dbReference type="NCBIfam" id="TIGR00959">
    <property type="entry name" value="ffh"/>
    <property type="match status" value="1"/>
</dbReference>
<dbReference type="SUPFAM" id="SSF52540">
    <property type="entry name" value="P-loop containing nucleoside triphosphate hydrolases"/>
    <property type="match status" value="1"/>
</dbReference>
<dbReference type="STRING" id="1806891.Cs308_0730"/>
<dbReference type="SMART" id="SM00963">
    <property type="entry name" value="SRP54_N"/>
    <property type="match status" value="1"/>
</dbReference>
<dbReference type="Gene3D" id="3.40.50.300">
    <property type="entry name" value="P-loop containing nucleotide triphosphate hydrolases"/>
    <property type="match status" value="1"/>
</dbReference>
<dbReference type="InterPro" id="IPR004780">
    <property type="entry name" value="SRP"/>
</dbReference>
<comment type="catalytic activity">
    <reaction evidence="9">
        <text>GTP + H2O = GDP + phosphate + H(+)</text>
        <dbReference type="Rhea" id="RHEA:19669"/>
        <dbReference type="ChEBI" id="CHEBI:15377"/>
        <dbReference type="ChEBI" id="CHEBI:15378"/>
        <dbReference type="ChEBI" id="CHEBI:37565"/>
        <dbReference type="ChEBI" id="CHEBI:43474"/>
        <dbReference type="ChEBI" id="CHEBI:58189"/>
        <dbReference type="EC" id="3.6.5.4"/>
    </reaction>
</comment>
<evidence type="ECO:0000313" key="14">
    <source>
        <dbReference type="EMBL" id="ANH78900.1"/>
    </source>
</evidence>
<dbReference type="SMART" id="SM00962">
    <property type="entry name" value="SRP54"/>
    <property type="match status" value="1"/>
</dbReference>
<evidence type="ECO:0000256" key="2">
    <source>
        <dbReference type="ARBA" id="ARBA00022741"/>
    </source>
</evidence>
<dbReference type="Pfam" id="PF00448">
    <property type="entry name" value="SRP54"/>
    <property type="match status" value="1"/>
</dbReference>
<dbReference type="Gene3D" id="1.10.260.30">
    <property type="entry name" value="Signal recognition particle, SRP54 subunit, M-domain"/>
    <property type="match status" value="1"/>
</dbReference>
<dbReference type="PANTHER" id="PTHR11564:SF5">
    <property type="entry name" value="SIGNAL RECOGNITION PARTICLE SUBUNIT SRP54"/>
    <property type="match status" value="1"/>
</dbReference>
<feature type="domain" description="SRP54-type proteins GTP-binding" evidence="12">
    <location>
        <begin position="99"/>
        <end position="295"/>
    </location>
</feature>
<dbReference type="Gene3D" id="1.20.120.140">
    <property type="entry name" value="Signal recognition particle SRP54, nucleotide-binding domain"/>
    <property type="match status" value="1"/>
</dbReference>
<dbReference type="GO" id="GO:0005525">
    <property type="term" value="F:GTP binding"/>
    <property type="evidence" value="ECO:0007669"/>
    <property type="project" value="UniProtKB-KW"/>
</dbReference>
<feature type="domain" description="AAA+ ATPase" evidence="11">
    <location>
        <begin position="98"/>
        <end position="245"/>
    </location>
</feature>
<keyword evidence="4" id="KW-0694">RNA-binding</keyword>
<evidence type="ECO:0000259" key="13">
    <source>
        <dbReference type="SMART" id="SM00963"/>
    </source>
</evidence>
<feature type="region of interest" description="Disordered" evidence="10">
    <location>
        <begin position="429"/>
        <end position="448"/>
    </location>
</feature>
<keyword evidence="5" id="KW-0342">GTP-binding</keyword>
<dbReference type="InterPro" id="IPR000897">
    <property type="entry name" value="SRP54_GTPase_dom"/>
</dbReference>
<feature type="domain" description="Signal recognition particle SRP54 helical bundle" evidence="13">
    <location>
        <begin position="1"/>
        <end position="86"/>
    </location>
</feature>
<gene>
    <name evidence="14" type="ORF">Cs308_0730</name>
</gene>
<dbReference type="InterPro" id="IPR027417">
    <property type="entry name" value="P-loop_NTPase"/>
</dbReference>
<dbReference type="PATRIC" id="fig|1806891.3.peg.722"/>
<dbReference type="PANTHER" id="PTHR11564">
    <property type="entry name" value="SIGNAL RECOGNITION PARTICLE 54K PROTEIN SRP54"/>
    <property type="match status" value="1"/>
</dbReference>
<dbReference type="EMBL" id="CP014639">
    <property type="protein sequence ID" value="ANH78900.1"/>
    <property type="molecule type" value="Genomic_DNA"/>
</dbReference>
<protein>
    <recommendedName>
        <fullName evidence="8">signal-recognition-particle GTPase</fullName>
        <ecNumber evidence="8">3.6.5.4</ecNumber>
    </recommendedName>
</protein>
<evidence type="ECO:0000256" key="3">
    <source>
        <dbReference type="ARBA" id="ARBA00022801"/>
    </source>
</evidence>
<evidence type="ECO:0000256" key="5">
    <source>
        <dbReference type="ARBA" id="ARBA00023134"/>
    </source>
</evidence>
<dbReference type="Proteomes" id="UP000078162">
    <property type="component" value="Chromosome"/>
</dbReference>
<dbReference type="InterPro" id="IPR036891">
    <property type="entry name" value="Signal_recog_part_SRP54_M_sf"/>
</dbReference>
<accession>A0A1A9HV73</accession>
<evidence type="ECO:0000256" key="10">
    <source>
        <dbReference type="SAM" id="MobiDB-lite"/>
    </source>
</evidence>
<keyword evidence="3" id="KW-0378">Hydrolase</keyword>
<dbReference type="InterPro" id="IPR004125">
    <property type="entry name" value="Signal_recog_particle_SRP54_M"/>
</dbReference>
<keyword evidence="7" id="KW-0687">Ribonucleoprotein</keyword>
<dbReference type="Pfam" id="PF02978">
    <property type="entry name" value="SRP_SPB"/>
    <property type="match status" value="1"/>
</dbReference>
<dbReference type="InterPro" id="IPR013822">
    <property type="entry name" value="Signal_recog_particl_SRP54_hlx"/>
</dbReference>
<comment type="similarity">
    <text evidence="1">Belongs to the GTP-binding SRP family. SRP54 subfamily.</text>
</comment>
<dbReference type="SUPFAM" id="SSF47446">
    <property type="entry name" value="Signal peptide-binding domain"/>
    <property type="match status" value="1"/>
</dbReference>
<dbReference type="EC" id="3.6.5.4" evidence="8"/>
<organism evidence="14 15">
    <name type="scientific">Candidatus Chlamydia sanziniae</name>
    <dbReference type="NCBI Taxonomy" id="1806891"/>
    <lineage>
        <taxon>Bacteria</taxon>
        <taxon>Pseudomonadati</taxon>
        <taxon>Chlamydiota</taxon>
        <taxon>Chlamydiia</taxon>
        <taxon>Chlamydiales</taxon>
        <taxon>Chlamydiaceae</taxon>
        <taxon>Chlamydia/Chlamydophila group</taxon>
        <taxon>Chlamydia</taxon>
    </lineage>
</organism>
<keyword evidence="6" id="KW-0733">Signal recognition particle</keyword>
<dbReference type="RefSeq" id="WP_066482643.1">
    <property type="nucleotide sequence ID" value="NZ_CP014639.1"/>
</dbReference>
<dbReference type="SMART" id="SM00382">
    <property type="entry name" value="AAA"/>
    <property type="match status" value="1"/>
</dbReference>
<evidence type="ECO:0000313" key="15">
    <source>
        <dbReference type="Proteomes" id="UP000078162"/>
    </source>
</evidence>
<evidence type="ECO:0000256" key="6">
    <source>
        <dbReference type="ARBA" id="ARBA00023135"/>
    </source>
</evidence>
<dbReference type="InterPro" id="IPR022941">
    <property type="entry name" value="SRP54"/>
</dbReference>
<evidence type="ECO:0000256" key="9">
    <source>
        <dbReference type="ARBA" id="ARBA00048027"/>
    </source>
</evidence>
<evidence type="ECO:0000256" key="1">
    <source>
        <dbReference type="ARBA" id="ARBA00005450"/>
    </source>
</evidence>
<dbReference type="KEGG" id="csaz:Cs308_0730"/>
<keyword evidence="2" id="KW-0547">Nucleotide-binding</keyword>
<evidence type="ECO:0000256" key="4">
    <source>
        <dbReference type="ARBA" id="ARBA00022884"/>
    </source>
</evidence>
<evidence type="ECO:0000259" key="12">
    <source>
        <dbReference type="SMART" id="SM00962"/>
    </source>
</evidence>
<dbReference type="GO" id="GO:0003924">
    <property type="term" value="F:GTPase activity"/>
    <property type="evidence" value="ECO:0007669"/>
    <property type="project" value="InterPro"/>
</dbReference>
<dbReference type="GO" id="GO:0048500">
    <property type="term" value="C:signal recognition particle"/>
    <property type="evidence" value="ECO:0007669"/>
    <property type="project" value="InterPro"/>
</dbReference>
<keyword evidence="15" id="KW-1185">Reference proteome</keyword>